<dbReference type="EMBL" id="JACHXP010000007">
    <property type="protein sequence ID" value="MBB3190539.1"/>
    <property type="molecule type" value="Genomic_DNA"/>
</dbReference>
<name>A0A839VAT7_9GAMM</name>
<evidence type="ECO:0000313" key="2">
    <source>
        <dbReference type="Proteomes" id="UP000547614"/>
    </source>
</evidence>
<gene>
    <name evidence="1" type="ORF">FHR94_001772</name>
</gene>
<accession>A0A839VAT7</accession>
<dbReference type="PROSITE" id="PS51257">
    <property type="entry name" value="PROKAR_LIPOPROTEIN"/>
    <property type="match status" value="1"/>
</dbReference>
<evidence type="ECO:0000313" key="1">
    <source>
        <dbReference type="EMBL" id="MBB3190539.1"/>
    </source>
</evidence>
<sequence length="523" mass="56881">MSGGRALGGLGIVLGLALLAGCATSPDWHAARPAPPLAERVCLTLLASLDAAVTEAGVADGAAARIEGFPYLRVDRFLASFRHELTTSEAFADWVARLRRRDAQARRVEVANLPVAPRRALTRRFGVPALAPAANACGERLVHHELLTAGGPARRALVRAVKAPDHYLTWRRVVGLYPLTRLGLALGYQQWKQEQLTPFARPLATMAASTSRVRHYVPVSAEDDEQRGEGGEGDTVAALVRGAPRSPLGIPELDAAALQRLAARHAPVYRIETHSVADRPGTPYWRDGPRGPLPAVDTTRPAVDVRLVHTRFQGAVLPQLVYTLWFPARPRQGPLDLLGGRLDGLVWRVTLGEDGTPLIYDSIHPCGCYHLFFPVSPLERVEVPADHDLREAPLTPRPAPRLAPGERLHLHLAATSHYLENLGAGPSRVTGARAYTLVPVSHPPRYGQRSLALPGGGRRSLFDPRGLVPGTERLERFLLWPAGILSPGAMRQWGTHATVFVGRRHFDDPFLFEAAFALPDRGP</sequence>
<keyword evidence="2" id="KW-1185">Reference proteome</keyword>
<reference evidence="1 2" key="1">
    <citation type="submission" date="2020-08" db="EMBL/GenBank/DDBJ databases">
        <title>Genomic Encyclopedia of Type Strains, Phase III (KMG-III): the genomes of soil and plant-associated and newly described type strains.</title>
        <authorList>
            <person name="Whitman W."/>
        </authorList>
    </citation>
    <scope>NUCLEOTIDE SEQUENCE [LARGE SCALE GENOMIC DNA]</scope>
    <source>
        <strain evidence="1 2">CECT 7282</strain>
    </source>
</reference>
<comment type="caution">
    <text evidence="1">The sequence shown here is derived from an EMBL/GenBank/DDBJ whole genome shotgun (WGS) entry which is preliminary data.</text>
</comment>
<dbReference type="AlphaFoldDB" id="A0A839VAT7"/>
<protein>
    <submittedName>
        <fullName evidence="1">Uncharacterized protein</fullName>
    </submittedName>
</protein>
<dbReference type="RefSeq" id="WP_183325274.1">
    <property type="nucleotide sequence ID" value="NZ_JACHXP010000007.1"/>
</dbReference>
<dbReference type="Proteomes" id="UP000547614">
    <property type="component" value="Unassembled WGS sequence"/>
</dbReference>
<organism evidence="1 2">
    <name type="scientific">Halomonas cerina</name>
    <dbReference type="NCBI Taxonomy" id="447424"/>
    <lineage>
        <taxon>Bacteria</taxon>
        <taxon>Pseudomonadati</taxon>
        <taxon>Pseudomonadota</taxon>
        <taxon>Gammaproteobacteria</taxon>
        <taxon>Oceanospirillales</taxon>
        <taxon>Halomonadaceae</taxon>
        <taxon>Halomonas</taxon>
    </lineage>
</organism>
<proteinExistence type="predicted"/>